<evidence type="ECO:0000313" key="1">
    <source>
        <dbReference type="EMBL" id="MER6272793.1"/>
    </source>
</evidence>
<dbReference type="RefSeq" id="WP_351961096.1">
    <property type="nucleotide sequence ID" value="NZ_JBEOZM010000025.1"/>
</dbReference>
<proteinExistence type="predicted"/>
<sequence length="265" mass="29408">MAEAPGVLNANATMNPDQSSARHRLATALDGLTAAFGGMTAHPDEHNCECHWGSAEELAQLKVPGTELDPDLLRRTWQAPDWSDHASVLRRILPQFATALVKGSVEPLFGLEEAGRSFARGHWQQWPTAQAGAVRDFLHAWWADTLTDPAPAVPAYEVLALVTEASATLTPWLTTWAALTGHPADGHLAEAAAHWEYDLLGDQLPWDSWENEEETRTELTAWLVRNAPARLRAHGVSEELLHRIRLLGLTGDDRWEDPHWPGHRY</sequence>
<organism evidence="1 2">
    <name type="scientific">Streptomyces sp. 900105755</name>
    <dbReference type="NCBI Taxonomy" id="3154389"/>
    <lineage>
        <taxon>Bacteria</taxon>
        <taxon>Bacillati</taxon>
        <taxon>Actinomycetota</taxon>
        <taxon>Actinomycetes</taxon>
        <taxon>Kitasatosporales</taxon>
        <taxon>Streptomycetaceae</taxon>
        <taxon>Streptomyces</taxon>
    </lineage>
</organism>
<dbReference type="EMBL" id="JBEOZM010000025">
    <property type="protein sequence ID" value="MER6272793.1"/>
    <property type="molecule type" value="Genomic_DNA"/>
</dbReference>
<comment type="caution">
    <text evidence="1">The sequence shown here is derived from an EMBL/GenBank/DDBJ whole genome shotgun (WGS) entry which is preliminary data.</text>
</comment>
<evidence type="ECO:0000313" key="2">
    <source>
        <dbReference type="Proteomes" id="UP001490365"/>
    </source>
</evidence>
<protein>
    <submittedName>
        <fullName evidence="1">Uncharacterized protein</fullName>
    </submittedName>
</protein>
<keyword evidence="2" id="KW-1185">Reference proteome</keyword>
<gene>
    <name evidence="1" type="ORF">ABT211_36820</name>
</gene>
<accession>A0ABV1TT32</accession>
<name>A0ABV1TT32_9ACTN</name>
<reference evidence="1 2" key="1">
    <citation type="submission" date="2024-06" db="EMBL/GenBank/DDBJ databases">
        <title>The Natural Products Discovery Center: Release of the First 8490 Sequenced Strains for Exploring Actinobacteria Biosynthetic Diversity.</title>
        <authorList>
            <person name="Kalkreuter E."/>
            <person name="Kautsar S.A."/>
            <person name="Yang D."/>
            <person name="Bader C.D."/>
            <person name="Teijaro C.N."/>
            <person name="Fluegel L."/>
            <person name="Davis C.M."/>
            <person name="Simpson J.R."/>
            <person name="Lauterbach L."/>
            <person name="Steele A.D."/>
            <person name="Gui C."/>
            <person name="Meng S."/>
            <person name="Li G."/>
            <person name="Viehrig K."/>
            <person name="Ye F."/>
            <person name="Su P."/>
            <person name="Kiefer A.F."/>
            <person name="Nichols A."/>
            <person name="Cepeda A.J."/>
            <person name="Yan W."/>
            <person name="Fan B."/>
            <person name="Jiang Y."/>
            <person name="Adhikari A."/>
            <person name="Zheng C.-J."/>
            <person name="Schuster L."/>
            <person name="Cowan T.M."/>
            <person name="Smanski M.J."/>
            <person name="Chevrette M.G."/>
            <person name="De Carvalho L.P.S."/>
            <person name="Shen B."/>
        </authorList>
    </citation>
    <scope>NUCLEOTIDE SEQUENCE [LARGE SCALE GENOMIC DNA]</scope>
    <source>
        <strain evidence="1 2">NPDC001694</strain>
    </source>
</reference>
<dbReference type="Proteomes" id="UP001490365">
    <property type="component" value="Unassembled WGS sequence"/>
</dbReference>